<feature type="region of interest" description="Disordered" evidence="1">
    <location>
        <begin position="72"/>
        <end position="133"/>
    </location>
</feature>
<protein>
    <submittedName>
        <fullName evidence="3">Uncharacterized protein</fullName>
    </submittedName>
</protein>
<dbReference type="EMBL" id="QGNW01000057">
    <property type="protein sequence ID" value="RVX05117.1"/>
    <property type="molecule type" value="Genomic_DNA"/>
</dbReference>
<dbReference type="Pfam" id="PF21529">
    <property type="entry name" value="GLV1-2"/>
    <property type="match status" value="1"/>
</dbReference>
<sequence length="151" mass="16133">MKTSLSICLLLLLLSLILSQVQGIRLEKGFSSAGHQKIQVKEGSPIKITSNGGLVGEVTLCRDGHCSSGINRKLMTKTTSTSSTTPTTNSKNVKNGGKSGDQVPGREEENFYVNASPVSEHPEAAPEGYPDIIDIAGMDYSPARRKPPIHN</sequence>
<proteinExistence type="predicted"/>
<dbReference type="AlphaFoldDB" id="A0A438J846"/>
<evidence type="ECO:0000313" key="3">
    <source>
        <dbReference type="EMBL" id="RVX05117.1"/>
    </source>
</evidence>
<dbReference type="PANTHER" id="PTHR33743:SF19">
    <property type="entry name" value="PROTEIN GOLVEN 6"/>
    <property type="match status" value="1"/>
</dbReference>
<dbReference type="InterPro" id="IPR049306">
    <property type="entry name" value="GLV1-2"/>
</dbReference>
<keyword evidence="2" id="KW-0732">Signal</keyword>
<feature type="signal peptide" evidence="2">
    <location>
        <begin position="1"/>
        <end position="23"/>
    </location>
</feature>
<evidence type="ECO:0000313" key="4">
    <source>
        <dbReference type="Proteomes" id="UP000288805"/>
    </source>
</evidence>
<dbReference type="PANTHER" id="PTHR33743">
    <property type="entry name" value="PROTEIN GOLVEN 6-RELATED"/>
    <property type="match status" value="1"/>
</dbReference>
<name>A0A438J846_VITVI</name>
<feature type="chain" id="PRO_5019220869" evidence="2">
    <location>
        <begin position="24"/>
        <end position="151"/>
    </location>
</feature>
<reference evidence="3 4" key="1">
    <citation type="journal article" date="2018" name="PLoS Genet.">
        <title>Population sequencing reveals clonal diversity and ancestral inbreeding in the grapevine cultivar Chardonnay.</title>
        <authorList>
            <person name="Roach M.J."/>
            <person name="Johnson D.L."/>
            <person name="Bohlmann J."/>
            <person name="van Vuuren H.J."/>
            <person name="Jones S.J."/>
            <person name="Pretorius I.S."/>
            <person name="Schmidt S.A."/>
            <person name="Borneman A.R."/>
        </authorList>
    </citation>
    <scope>NUCLEOTIDE SEQUENCE [LARGE SCALE GENOMIC DNA]</scope>
    <source>
        <strain evidence="4">cv. Chardonnay</strain>
        <tissue evidence="3">Leaf</tissue>
    </source>
</reference>
<evidence type="ECO:0000256" key="1">
    <source>
        <dbReference type="SAM" id="MobiDB-lite"/>
    </source>
</evidence>
<accession>A0A438J846</accession>
<dbReference type="Proteomes" id="UP000288805">
    <property type="component" value="Unassembled WGS sequence"/>
</dbReference>
<evidence type="ECO:0000256" key="2">
    <source>
        <dbReference type="SAM" id="SignalP"/>
    </source>
</evidence>
<organism evidence="3 4">
    <name type="scientific">Vitis vinifera</name>
    <name type="common">Grape</name>
    <dbReference type="NCBI Taxonomy" id="29760"/>
    <lineage>
        <taxon>Eukaryota</taxon>
        <taxon>Viridiplantae</taxon>
        <taxon>Streptophyta</taxon>
        <taxon>Embryophyta</taxon>
        <taxon>Tracheophyta</taxon>
        <taxon>Spermatophyta</taxon>
        <taxon>Magnoliopsida</taxon>
        <taxon>eudicotyledons</taxon>
        <taxon>Gunneridae</taxon>
        <taxon>Pentapetalae</taxon>
        <taxon>rosids</taxon>
        <taxon>Vitales</taxon>
        <taxon>Vitaceae</taxon>
        <taxon>Viteae</taxon>
        <taxon>Vitis</taxon>
    </lineage>
</organism>
<gene>
    <name evidence="3" type="ORF">CK203_020132</name>
</gene>
<comment type="caution">
    <text evidence="3">The sequence shown here is derived from an EMBL/GenBank/DDBJ whole genome shotgun (WGS) entry which is preliminary data.</text>
</comment>
<feature type="compositionally biased region" description="Low complexity" evidence="1">
    <location>
        <begin position="76"/>
        <end position="95"/>
    </location>
</feature>